<feature type="domain" description="TF-B3" evidence="7">
    <location>
        <begin position="198"/>
        <end position="300"/>
    </location>
</feature>
<dbReference type="SUPFAM" id="SSF101936">
    <property type="entry name" value="DNA-binding pseudobarrel domain"/>
    <property type="match status" value="1"/>
</dbReference>
<reference evidence="8 9" key="1">
    <citation type="journal article" date="2021" name="Nat. Plants">
        <title>The Taxus genome provides insights into paclitaxel biosynthesis.</title>
        <authorList>
            <person name="Xiong X."/>
            <person name="Gou J."/>
            <person name="Liao Q."/>
            <person name="Li Y."/>
            <person name="Zhou Q."/>
            <person name="Bi G."/>
            <person name="Li C."/>
            <person name="Du R."/>
            <person name="Wang X."/>
            <person name="Sun T."/>
            <person name="Guo L."/>
            <person name="Liang H."/>
            <person name="Lu P."/>
            <person name="Wu Y."/>
            <person name="Zhang Z."/>
            <person name="Ro D.K."/>
            <person name="Shang Y."/>
            <person name="Huang S."/>
            <person name="Yan J."/>
        </authorList>
    </citation>
    <scope>NUCLEOTIDE SEQUENCE [LARGE SCALE GENOMIC DNA]</scope>
    <source>
        <strain evidence="8">Ta-2019</strain>
    </source>
</reference>
<keyword evidence="5" id="KW-0539">Nucleus</keyword>
<evidence type="ECO:0000313" key="8">
    <source>
        <dbReference type="EMBL" id="KAH9329323.1"/>
    </source>
</evidence>
<comment type="caution">
    <text evidence="8">The sequence shown here is derived from an EMBL/GenBank/DDBJ whole genome shotgun (WGS) entry which is preliminary data.</text>
</comment>
<dbReference type="GO" id="GO:0003677">
    <property type="term" value="F:DNA binding"/>
    <property type="evidence" value="ECO:0007669"/>
    <property type="project" value="UniProtKB-KW"/>
</dbReference>
<dbReference type="Proteomes" id="UP000824469">
    <property type="component" value="Unassembled WGS sequence"/>
</dbReference>
<dbReference type="GO" id="GO:0003700">
    <property type="term" value="F:DNA-binding transcription factor activity"/>
    <property type="evidence" value="ECO:0007669"/>
    <property type="project" value="InterPro"/>
</dbReference>
<dbReference type="EMBL" id="JAHRHJ020000001">
    <property type="protein sequence ID" value="KAH9329323.1"/>
    <property type="molecule type" value="Genomic_DNA"/>
</dbReference>
<keyword evidence="4" id="KW-0804">Transcription</keyword>
<organism evidence="8 9">
    <name type="scientific">Taxus chinensis</name>
    <name type="common">Chinese yew</name>
    <name type="synonym">Taxus wallichiana var. chinensis</name>
    <dbReference type="NCBI Taxonomy" id="29808"/>
    <lineage>
        <taxon>Eukaryota</taxon>
        <taxon>Viridiplantae</taxon>
        <taxon>Streptophyta</taxon>
        <taxon>Embryophyta</taxon>
        <taxon>Tracheophyta</taxon>
        <taxon>Spermatophyta</taxon>
        <taxon>Pinopsida</taxon>
        <taxon>Pinidae</taxon>
        <taxon>Conifers II</taxon>
        <taxon>Cupressales</taxon>
        <taxon>Taxaceae</taxon>
        <taxon>Taxus</taxon>
    </lineage>
</organism>
<evidence type="ECO:0000256" key="6">
    <source>
        <dbReference type="SAM" id="MobiDB-lite"/>
    </source>
</evidence>
<name>A0AA38GW50_TAXCH</name>
<dbReference type="PANTHER" id="PTHR31140:SF81">
    <property type="entry name" value="B3 DOMAIN-CONTAINING TRANSCRIPTION FACTOR ABI3"/>
    <property type="match status" value="1"/>
</dbReference>
<dbReference type="FunFam" id="2.40.330.10:FF:000003">
    <property type="entry name" value="B3 domain-containing transcription factor FUS3"/>
    <property type="match status" value="1"/>
</dbReference>
<keyword evidence="2" id="KW-0805">Transcription regulation</keyword>
<comment type="subcellular location">
    <subcellularLocation>
        <location evidence="1">Nucleus</location>
    </subcellularLocation>
</comment>
<keyword evidence="9" id="KW-1185">Reference proteome</keyword>
<dbReference type="AlphaFoldDB" id="A0AA38GW50"/>
<dbReference type="CDD" id="cd10017">
    <property type="entry name" value="B3_DNA"/>
    <property type="match status" value="1"/>
</dbReference>
<gene>
    <name evidence="8" type="ORF">KI387_001431</name>
</gene>
<dbReference type="Pfam" id="PF02362">
    <property type="entry name" value="B3"/>
    <property type="match status" value="1"/>
</dbReference>
<evidence type="ECO:0000256" key="3">
    <source>
        <dbReference type="ARBA" id="ARBA00023125"/>
    </source>
</evidence>
<dbReference type="Gene3D" id="2.40.330.10">
    <property type="entry name" value="DNA-binding pseudobarrel domain"/>
    <property type="match status" value="1"/>
</dbReference>
<dbReference type="InterPro" id="IPR015300">
    <property type="entry name" value="DNA-bd_pseudobarrel_sf"/>
</dbReference>
<evidence type="ECO:0000259" key="7">
    <source>
        <dbReference type="PROSITE" id="PS50863"/>
    </source>
</evidence>
<evidence type="ECO:0000256" key="1">
    <source>
        <dbReference type="ARBA" id="ARBA00004123"/>
    </source>
</evidence>
<keyword evidence="3" id="KW-0238">DNA-binding</keyword>
<protein>
    <recommendedName>
        <fullName evidence="7">TF-B3 domain-containing protein</fullName>
    </recommendedName>
</protein>
<dbReference type="SMART" id="SM01019">
    <property type="entry name" value="B3"/>
    <property type="match status" value="1"/>
</dbReference>
<dbReference type="PROSITE" id="PS50863">
    <property type="entry name" value="B3"/>
    <property type="match status" value="1"/>
</dbReference>
<proteinExistence type="predicted"/>
<feature type="compositionally biased region" description="Basic residues" evidence="6">
    <location>
        <begin position="121"/>
        <end position="133"/>
    </location>
</feature>
<evidence type="ECO:0000256" key="4">
    <source>
        <dbReference type="ARBA" id="ARBA00023163"/>
    </source>
</evidence>
<accession>A0AA38GW50</accession>
<dbReference type="InterPro" id="IPR003340">
    <property type="entry name" value="B3_DNA-bd"/>
</dbReference>
<sequence length="394" mass="44192">MGERGNKQPCWMNSSHHFDPLWSLQQSPLVWNNGLSFTEGRLFHSFPKYNALSRSRSASGSQQLLLPSNVPHSALPLSSASAGDLSSLQIKDGEGENAVTNCFPNKLPLSTALESAASVRANRKRRMARHRRVGSNSMPMDTNMNQNLIYQSHSSPCLETSQSHKARGRGRGYHDSNIELQEKDQEQELKEKDLKFLLQKELRNSDVGSLGRMVLPKKEAEAHLPTLTAREGMLISMEDMDASRSWNFKYRFWPNNKSRMYILENTGEFVKSHALRRGDFVMLYKDTVRGKYVIRGKRCSRSQETCNIGERNRICSSSNALEDGSVQSDIEVSSNVSNVAETAVEGAYMGSTMEDIFSKDFSIDFATGIPNSPKLESIPSFGSDEMSIEDFLNN</sequence>
<evidence type="ECO:0000256" key="2">
    <source>
        <dbReference type="ARBA" id="ARBA00023015"/>
    </source>
</evidence>
<dbReference type="InterPro" id="IPR044800">
    <property type="entry name" value="LEC2-like"/>
</dbReference>
<dbReference type="GO" id="GO:0005634">
    <property type="term" value="C:nucleus"/>
    <property type="evidence" value="ECO:0007669"/>
    <property type="project" value="UniProtKB-SubCell"/>
</dbReference>
<evidence type="ECO:0000313" key="9">
    <source>
        <dbReference type="Proteomes" id="UP000824469"/>
    </source>
</evidence>
<evidence type="ECO:0000256" key="5">
    <source>
        <dbReference type="ARBA" id="ARBA00023242"/>
    </source>
</evidence>
<feature type="region of interest" description="Disordered" evidence="6">
    <location>
        <begin position="120"/>
        <end position="142"/>
    </location>
</feature>
<dbReference type="PANTHER" id="PTHR31140">
    <property type="entry name" value="B3 DOMAIN-CONTAINING TRANSCRIPTION FACTOR ABI3"/>
    <property type="match status" value="1"/>
</dbReference>